<keyword evidence="4" id="KW-1133">Transmembrane helix</keyword>
<comment type="similarity">
    <text evidence="3">Belongs to the ustYa family.</text>
</comment>
<keyword evidence="2" id="KW-0560">Oxidoreductase</keyword>
<keyword evidence="4" id="KW-0472">Membrane</keyword>
<evidence type="ECO:0000256" key="1">
    <source>
        <dbReference type="ARBA" id="ARBA00004685"/>
    </source>
</evidence>
<dbReference type="OrthoDB" id="3687641at2759"/>
<keyword evidence="4" id="KW-0812">Transmembrane</keyword>
<dbReference type="EMBL" id="MU157903">
    <property type="protein sequence ID" value="KAF9524158.1"/>
    <property type="molecule type" value="Genomic_DNA"/>
</dbReference>
<comment type="caution">
    <text evidence="5">The sequence shown here is derived from an EMBL/GenBank/DDBJ whole genome shotgun (WGS) entry which is preliminary data.</text>
</comment>
<dbReference type="PANTHER" id="PTHR33365">
    <property type="entry name" value="YALI0B05434P"/>
    <property type="match status" value="1"/>
</dbReference>
<dbReference type="PANTHER" id="PTHR33365:SF11">
    <property type="entry name" value="TAT PATHWAY SIGNAL SEQUENCE"/>
    <property type="match status" value="1"/>
</dbReference>
<dbReference type="GO" id="GO:0043386">
    <property type="term" value="P:mycotoxin biosynthetic process"/>
    <property type="evidence" value="ECO:0007669"/>
    <property type="project" value="InterPro"/>
</dbReference>
<evidence type="ECO:0000256" key="4">
    <source>
        <dbReference type="SAM" id="Phobius"/>
    </source>
</evidence>
<dbReference type="Proteomes" id="UP000807306">
    <property type="component" value="Unassembled WGS sequence"/>
</dbReference>
<protein>
    <submittedName>
        <fullName evidence="5">Uncharacterized protein</fullName>
    </submittedName>
</protein>
<evidence type="ECO:0000313" key="5">
    <source>
        <dbReference type="EMBL" id="KAF9524158.1"/>
    </source>
</evidence>
<accession>A0A9P6E858</accession>
<dbReference type="AlphaFoldDB" id="A0A9P6E858"/>
<evidence type="ECO:0000256" key="3">
    <source>
        <dbReference type="ARBA" id="ARBA00035112"/>
    </source>
</evidence>
<dbReference type="GO" id="GO:0016491">
    <property type="term" value="F:oxidoreductase activity"/>
    <property type="evidence" value="ECO:0007669"/>
    <property type="project" value="UniProtKB-KW"/>
</dbReference>
<dbReference type="InterPro" id="IPR021765">
    <property type="entry name" value="UstYa-like"/>
</dbReference>
<keyword evidence="6" id="KW-1185">Reference proteome</keyword>
<sequence length="204" mass="23026">MAPTVTLPLSVVVWAIAALVVSLLAHITSLSLSLSEVVLPTNSLAKDSLEFPIPVNQVAFTTVKSERFGLYSNDSDWDSILPHGAGFMIHPKNGQHYLLAHYHQLHCLSSLRKYLRMAMIQNVTQFTPMDVGHVSHCMIYLRQLTLCNVDLTLEPPSHKQTTPDGRVVNTVTGVGITHRCRDWSQVWHYMEDNFSKYKNFYGDM</sequence>
<dbReference type="Pfam" id="PF11807">
    <property type="entry name" value="UstYa"/>
    <property type="match status" value="1"/>
</dbReference>
<proteinExistence type="inferred from homology"/>
<evidence type="ECO:0000313" key="6">
    <source>
        <dbReference type="Proteomes" id="UP000807306"/>
    </source>
</evidence>
<name>A0A9P6E858_9AGAR</name>
<feature type="transmembrane region" description="Helical" evidence="4">
    <location>
        <begin position="6"/>
        <end position="25"/>
    </location>
</feature>
<comment type="pathway">
    <text evidence="1">Mycotoxin biosynthesis.</text>
</comment>
<reference evidence="5" key="1">
    <citation type="submission" date="2020-11" db="EMBL/GenBank/DDBJ databases">
        <authorList>
            <consortium name="DOE Joint Genome Institute"/>
            <person name="Ahrendt S."/>
            <person name="Riley R."/>
            <person name="Andreopoulos W."/>
            <person name="Labutti K."/>
            <person name="Pangilinan J."/>
            <person name="Ruiz-Duenas F.J."/>
            <person name="Barrasa J.M."/>
            <person name="Sanchez-Garcia M."/>
            <person name="Camarero S."/>
            <person name="Miyauchi S."/>
            <person name="Serrano A."/>
            <person name="Linde D."/>
            <person name="Babiker R."/>
            <person name="Drula E."/>
            <person name="Ayuso-Fernandez I."/>
            <person name="Pacheco R."/>
            <person name="Padilla G."/>
            <person name="Ferreira P."/>
            <person name="Barriuso J."/>
            <person name="Kellner H."/>
            <person name="Castanera R."/>
            <person name="Alfaro M."/>
            <person name="Ramirez L."/>
            <person name="Pisabarro A.G."/>
            <person name="Kuo A."/>
            <person name="Tritt A."/>
            <person name="Lipzen A."/>
            <person name="He G."/>
            <person name="Yan M."/>
            <person name="Ng V."/>
            <person name="Cullen D."/>
            <person name="Martin F."/>
            <person name="Rosso M.-N."/>
            <person name="Henrissat B."/>
            <person name="Hibbett D."/>
            <person name="Martinez A.T."/>
            <person name="Grigoriev I.V."/>
        </authorList>
    </citation>
    <scope>NUCLEOTIDE SEQUENCE</scope>
    <source>
        <strain evidence="5">CBS 506.95</strain>
    </source>
</reference>
<gene>
    <name evidence="5" type="ORF">CPB83DRAFT_861709</name>
</gene>
<evidence type="ECO:0000256" key="2">
    <source>
        <dbReference type="ARBA" id="ARBA00023002"/>
    </source>
</evidence>
<organism evidence="5 6">
    <name type="scientific">Crepidotus variabilis</name>
    <dbReference type="NCBI Taxonomy" id="179855"/>
    <lineage>
        <taxon>Eukaryota</taxon>
        <taxon>Fungi</taxon>
        <taxon>Dikarya</taxon>
        <taxon>Basidiomycota</taxon>
        <taxon>Agaricomycotina</taxon>
        <taxon>Agaricomycetes</taxon>
        <taxon>Agaricomycetidae</taxon>
        <taxon>Agaricales</taxon>
        <taxon>Agaricineae</taxon>
        <taxon>Crepidotaceae</taxon>
        <taxon>Crepidotus</taxon>
    </lineage>
</organism>